<protein>
    <submittedName>
        <fullName evidence="4">Ethanolamine utilization protein EutN</fullName>
    </submittedName>
</protein>
<comment type="subcellular location">
    <subcellularLocation>
        <location evidence="1">Carboxysome</location>
    </subcellularLocation>
</comment>
<dbReference type="CDD" id="cd01614">
    <property type="entry name" value="EutN_CcmL"/>
    <property type="match status" value="1"/>
</dbReference>
<dbReference type="RefSeq" id="WP_141785358.1">
    <property type="nucleotide sequence ID" value="NZ_BAAAIK010000010.1"/>
</dbReference>
<dbReference type="PANTHER" id="PTHR36539:SF1">
    <property type="entry name" value="BACTERIAL MICROCOMPARTMENT SHELL VERTEX PROTEIN EUTN"/>
    <property type="match status" value="1"/>
</dbReference>
<dbReference type="SUPFAM" id="SSF159133">
    <property type="entry name" value="EutN/CcmL-like"/>
    <property type="match status" value="1"/>
</dbReference>
<proteinExistence type="predicted"/>
<evidence type="ECO:0000256" key="2">
    <source>
        <dbReference type="ARBA" id="ARBA00023669"/>
    </source>
</evidence>
<dbReference type="AlphaFoldDB" id="A0A542YTG9"/>
<evidence type="ECO:0000313" key="5">
    <source>
        <dbReference type="Proteomes" id="UP000319516"/>
    </source>
</evidence>
<reference evidence="4 5" key="1">
    <citation type="submission" date="2019-06" db="EMBL/GenBank/DDBJ databases">
        <title>Sequencing the genomes of 1000 actinobacteria strains.</title>
        <authorList>
            <person name="Klenk H.-P."/>
        </authorList>
    </citation>
    <scope>NUCLEOTIDE SEQUENCE [LARGE SCALE GENOMIC DNA]</scope>
    <source>
        <strain evidence="4 5">DSM 12335</strain>
    </source>
</reference>
<dbReference type="GO" id="GO:0031470">
    <property type="term" value="C:carboxysome"/>
    <property type="evidence" value="ECO:0007669"/>
    <property type="project" value="UniProtKB-SubCell"/>
</dbReference>
<dbReference type="InterPro" id="IPR004992">
    <property type="entry name" value="EutN_CcmL"/>
</dbReference>
<dbReference type="Pfam" id="PF03319">
    <property type="entry name" value="EutN_CcmL"/>
    <property type="match status" value="1"/>
</dbReference>
<keyword evidence="3" id="KW-1283">Bacterial microcompartment</keyword>
<dbReference type="Gene3D" id="2.40.50.220">
    <property type="entry name" value="EutN/Ccml"/>
    <property type="match status" value="1"/>
</dbReference>
<dbReference type="OrthoDB" id="196195at2"/>
<sequence length="98" mass="10003">MKLALVIGQVVSTVKESGLATHRLLLLSDWPEIPDGTSPRQSYVAVDHVGAGDGEVVLVTTGSAARIGGDAELVPTDCAVVGIVDSVSHSGTVTYTTS</sequence>
<evidence type="ECO:0000256" key="3">
    <source>
        <dbReference type="ARBA" id="ARBA00024446"/>
    </source>
</evidence>
<keyword evidence="5" id="KW-1185">Reference proteome</keyword>
<comment type="caution">
    <text evidence="4">The sequence shown here is derived from an EMBL/GenBank/DDBJ whole genome shotgun (WGS) entry which is preliminary data.</text>
</comment>
<gene>
    <name evidence="4" type="ORF">FB467_2489</name>
</gene>
<dbReference type="PANTHER" id="PTHR36539">
    <property type="entry name" value="ETHANOLAMINE UTILIZATION PROTEIN EUTN"/>
    <property type="match status" value="1"/>
</dbReference>
<dbReference type="EMBL" id="VFOP01000001">
    <property type="protein sequence ID" value="TQL51347.1"/>
    <property type="molecule type" value="Genomic_DNA"/>
</dbReference>
<evidence type="ECO:0000313" key="4">
    <source>
        <dbReference type="EMBL" id="TQL51347.1"/>
    </source>
</evidence>
<organism evidence="4 5">
    <name type="scientific">Ornithinicoccus hortensis</name>
    <dbReference type="NCBI Taxonomy" id="82346"/>
    <lineage>
        <taxon>Bacteria</taxon>
        <taxon>Bacillati</taxon>
        <taxon>Actinomycetota</taxon>
        <taxon>Actinomycetes</taxon>
        <taxon>Micrococcales</taxon>
        <taxon>Intrasporangiaceae</taxon>
        <taxon>Ornithinicoccus</taxon>
    </lineage>
</organism>
<dbReference type="InterPro" id="IPR036677">
    <property type="entry name" value="EutN_CcmL_sf"/>
</dbReference>
<accession>A0A542YTG9</accession>
<evidence type="ECO:0000256" key="1">
    <source>
        <dbReference type="ARBA" id="ARBA00023587"/>
    </source>
</evidence>
<dbReference type="Proteomes" id="UP000319516">
    <property type="component" value="Unassembled WGS sequence"/>
</dbReference>
<dbReference type="PROSITE" id="PS51932">
    <property type="entry name" value="BMV"/>
    <property type="match status" value="1"/>
</dbReference>
<name>A0A542YTG9_9MICO</name>
<keyword evidence="2" id="KW-1282">Carboxysome</keyword>